<dbReference type="GO" id="GO:0005737">
    <property type="term" value="C:cytoplasm"/>
    <property type="evidence" value="ECO:0007669"/>
    <property type="project" value="UniProtKB-SubCell"/>
</dbReference>
<evidence type="ECO:0000256" key="5">
    <source>
        <dbReference type="RuleBase" id="RU000487"/>
    </source>
</evidence>
<reference evidence="6" key="1">
    <citation type="submission" date="2020-03" db="EMBL/GenBank/DDBJ databases">
        <title>Transcriptomic Profiling of the Digestive Tract of the Rat Flea, Xenopsylla cheopis, Following Blood Feeding and Infection with Yersinia pestis.</title>
        <authorList>
            <person name="Bland D.M."/>
            <person name="Martens C.A."/>
            <person name="Virtaneva K."/>
            <person name="Kanakabandi K."/>
            <person name="Long D."/>
            <person name="Rosenke R."/>
            <person name="Saturday G.A."/>
            <person name="Hoyt F.H."/>
            <person name="Bruno D.P."/>
            <person name="Ribeiro J.M.C."/>
            <person name="Hinnebusch J."/>
        </authorList>
    </citation>
    <scope>NUCLEOTIDE SEQUENCE</scope>
</reference>
<name>A0A6M2DIB2_XENCH</name>
<dbReference type="EMBL" id="GIIL01002326">
    <property type="protein sequence ID" value="NOV46052.1"/>
    <property type="molecule type" value="Transcribed_RNA"/>
</dbReference>
<keyword evidence="4" id="KW-0206">Cytoskeleton</keyword>
<keyword evidence="3" id="KW-0963">Cytoplasm</keyword>
<dbReference type="FunFam" id="3.30.420.40:FF:000058">
    <property type="entry name" value="Putative actin-related protein 5"/>
    <property type="match status" value="1"/>
</dbReference>
<dbReference type="SUPFAM" id="SSF53067">
    <property type="entry name" value="Actin-like ATPase domain"/>
    <property type="match status" value="2"/>
</dbReference>
<dbReference type="InterPro" id="IPR004001">
    <property type="entry name" value="Actin_CS"/>
</dbReference>
<evidence type="ECO:0000313" key="6">
    <source>
        <dbReference type="EMBL" id="NOV46052.1"/>
    </source>
</evidence>
<dbReference type="Gene3D" id="3.90.640.10">
    <property type="entry name" value="Actin, Chain A, domain 4"/>
    <property type="match status" value="1"/>
</dbReference>
<dbReference type="Gene3D" id="3.30.420.40">
    <property type="match status" value="2"/>
</dbReference>
<comment type="similarity">
    <text evidence="2 5">Belongs to the actin family.</text>
</comment>
<proteinExistence type="inferred from homology"/>
<dbReference type="PANTHER" id="PTHR11937">
    <property type="entry name" value="ACTIN"/>
    <property type="match status" value="1"/>
</dbReference>
<evidence type="ECO:0000256" key="4">
    <source>
        <dbReference type="ARBA" id="ARBA00023212"/>
    </source>
</evidence>
<dbReference type="Pfam" id="PF00022">
    <property type="entry name" value="Actin"/>
    <property type="match status" value="1"/>
</dbReference>
<dbReference type="FunFam" id="3.90.640.10:FF:000007">
    <property type="entry name" value="Actin like 7B"/>
    <property type="match status" value="1"/>
</dbReference>
<dbReference type="FunFam" id="3.30.420.40:FF:000050">
    <property type="entry name" value="Actin, alpha skeletal muscle"/>
    <property type="match status" value="1"/>
</dbReference>
<dbReference type="PRINTS" id="PR00190">
    <property type="entry name" value="ACTIN"/>
</dbReference>
<sequence length="353" mass="39846">MYREAIVVDNGSESCRFGLSGDEVPRILIPISSDNSNRTETFSKISNDVISRGIITEWDTMEKIWGNTFSDKLKVDTKEHPILMTESAISEKSNRLKMTEVMFEKFSTPAMFLATPTVLSLYACGRTTGVVVDIGHGISHTVPIYQGYSMPKASQHSPCAGIDLTNYLMALLRERGQIFTSPDDRKAVHSMKEQFCRVALNFEEELRHSSSKKEHKFELPDGKVITMTDECLRCPEALFKTFLIDSTAKGIHEAVFHSIMMCDMDIRRDLFANVILTGGSTLFDGFVPRIQKELDILSPQNVEVKIKAPDDRKNTVWVGGSILTSLTLFEQMWVTRNEYEEYGPAIIHAKCYC</sequence>
<dbReference type="InterPro" id="IPR043129">
    <property type="entry name" value="ATPase_NBD"/>
</dbReference>
<organism evidence="6">
    <name type="scientific">Xenopsylla cheopis</name>
    <name type="common">Oriental rat flea</name>
    <name type="synonym">Pulex cheopis</name>
    <dbReference type="NCBI Taxonomy" id="163159"/>
    <lineage>
        <taxon>Eukaryota</taxon>
        <taxon>Metazoa</taxon>
        <taxon>Ecdysozoa</taxon>
        <taxon>Arthropoda</taxon>
        <taxon>Hexapoda</taxon>
        <taxon>Insecta</taxon>
        <taxon>Pterygota</taxon>
        <taxon>Neoptera</taxon>
        <taxon>Endopterygota</taxon>
        <taxon>Siphonaptera</taxon>
        <taxon>Pulicidae</taxon>
        <taxon>Xenopsyllinae</taxon>
        <taxon>Xenopsylla</taxon>
    </lineage>
</organism>
<evidence type="ECO:0000256" key="1">
    <source>
        <dbReference type="ARBA" id="ARBA00004496"/>
    </source>
</evidence>
<dbReference type="SMART" id="SM00268">
    <property type="entry name" value="ACTIN"/>
    <property type="match status" value="1"/>
</dbReference>
<dbReference type="PROSITE" id="PS00432">
    <property type="entry name" value="ACTINS_2"/>
    <property type="match status" value="1"/>
</dbReference>
<protein>
    <submittedName>
        <fullName evidence="6">Putative actin</fullName>
    </submittedName>
</protein>
<dbReference type="InterPro" id="IPR004000">
    <property type="entry name" value="Actin"/>
</dbReference>
<evidence type="ECO:0000256" key="3">
    <source>
        <dbReference type="ARBA" id="ARBA00022490"/>
    </source>
</evidence>
<comment type="subcellular location">
    <subcellularLocation>
        <location evidence="1">Cytoplasm</location>
    </subcellularLocation>
</comment>
<dbReference type="AlphaFoldDB" id="A0A6M2DIB2"/>
<evidence type="ECO:0000256" key="2">
    <source>
        <dbReference type="ARBA" id="ARBA00006752"/>
    </source>
</evidence>
<accession>A0A6M2DIB2</accession>